<protein>
    <submittedName>
        <fullName evidence="2">Uncharacterized protein</fullName>
    </submittedName>
</protein>
<name>A0A4Z2EYQ9_9TELE</name>
<gene>
    <name evidence="2" type="ORF">EYF80_055813</name>
</gene>
<dbReference type="EMBL" id="SRLO01002059">
    <property type="protein sequence ID" value="TNN34025.1"/>
    <property type="molecule type" value="Genomic_DNA"/>
</dbReference>
<feature type="region of interest" description="Disordered" evidence="1">
    <location>
        <begin position="17"/>
        <end position="46"/>
    </location>
</feature>
<reference evidence="2 3" key="1">
    <citation type="submission" date="2019-03" db="EMBL/GenBank/DDBJ databases">
        <title>First draft genome of Liparis tanakae, snailfish: a comprehensive survey of snailfish specific genes.</title>
        <authorList>
            <person name="Kim W."/>
            <person name="Song I."/>
            <person name="Jeong J.-H."/>
            <person name="Kim D."/>
            <person name="Kim S."/>
            <person name="Ryu S."/>
            <person name="Song J.Y."/>
            <person name="Lee S.K."/>
        </authorList>
    </citation>
    <scope>NUCLEOTIDE SEQUENCE [LARGE SCALE GENOMIC DNA]</scope>
    <source>
        <tissue evidence="2">Muscle</tissue>
    </source>
</reference>
<evidence type="ECO:0000313" key="2">
    <source>
        <dbReference type="EMBL" id="TNN34025.1"/>
    </source>
</evidence>
<organism evidence="2 3">
    <name type="scientific">Liparis tanakae</name>
    <name type="common">Tanaka's snailfish</name>
    <dbReference type="NCBI Taxonomy" id="230148"/>
    <lineage>
        <taxon>Eukaryota</taxon>
        <taxon>Metazoa</taxon>
        <taxon>Chordata</taxon>
        <taxon>Craniata</taxon>
        <taxon>Vertebrata</taxon>
        <taxon>Euteleostomi</taxon>
        <taxon>Actinopterygii</taxon>
        <taxon>Neopterygii</taxon>
        <taxon>Teleostei</taxon>
        <taxon>Neoteleostei</taxon>
        <taxon>Acanthomorphata</taxon>
        <taxon>Eupercaria</taxon>
        <taxon>Perciformes</taxon>
        <taxon>Cottioidei</taxon>
        <taxon>Cottales</taxon>
        <taxon>Liparidae</taxon>
        <taxon>Liparis</taxon>
    </lineage>
</organism>
<evidence type="ECO:0000256" key="1">
    <source>
        <dbReference type="SAM" id="MobiDB-lite"/>
    </source>
</evidence>
<evidence type="ECO:0000313" key="3">
    <source>
        <dbReference type="Proteomes" id="UP000314294"/>
    </source>
</evidence>
<comment type="caution">
    <text evidence="2">The sequence shown here is derived from an EMBL/GenBank/DDBJ whole genome shotgun (WGS) entry which is preliminary data.</text>
</comment>
<dbReference type="Proteomes" id="UP000314294">
    <property type="component" value="Unassembled WGS sequence"/>
</dbReference>
<dbReference type="AlphaFoldDB" id="A0A4Z2EYQ9"/>
<accession>A0A4Z2EYQ9</accession>
<proteinExistence type="predicted"/>
<sequence>MPCGVAAVAAVIAERGRGSGRTRGGRIPRRGGAADAHRPDGGAPAAASNMAADAFVSASIRCRGAEGPAPRSELSGCRLPPLGWQPAPLRGAHRAFCGELAQSMMGDCCAINCSHPTGSMEMRSRVALTGASDRNGSDP</sequence>
<feature type="compositionally biased region" description="Basic residues" evidence="1">
    <location>
        <begin position="18"/>
        <end position="29"/>
    </location>
</feature>
<keyword evidence="3" id="KW-1185">Reference proteome</keyword>